<evidence type="ECO:0000313" key="2">
    <source>
        <dbReference type="EMBL" id="KKU48210.1"/>
    </source>
</evidence>
<feature type="transmembrane region" description="Helical" evidence="1">
    <location>
        <begin position="61"/>
        <end position="81"/>
    </location>
</feature>
<keyword evidence="1" id="KW-0812">Transmembrane</keyword>
<organism evidence="2 3">
    <name type="scientific">Candidatus Woesebacteria bacterium GW2011_GWF2_46_8</name>
    <dbReference type="NCBI Taxonomy" id="1618604"/>
    <lineage>
        <taxon>Bacteria</taxon>
        <taxon>Candidatus Woeseibacteriota</taxon>
    </lineage>
</organism>
<evidence type="ECO:0000313" key="3">
    <source>
        <dbReference type="Proteomes" id="UP000034831"/>
    </source>
</evidence>
<feature type="transmembrane region" description="Helical" evidence="1">
    <location>
        <begin position="9"/>
        <end position="27"/>
    </location>
</feature>
<proteinExistence type="predicted"/>
<comment type="caution">
    <text evidence="2">The sequence shown here is derived from an EMBL/GenBank/DDBJ whole genome shotgun (WGS) entry which is preliminary data.</text>
</comment>
<sequence>KTFLSKDKFAKLILFGFLAYPIAPAIVNDPQRISRGLVVIPFLLLLSIYGLKYLMAIRKRVFKILIILVFGLSFIQFAFFLRDYFGIYRQKSYGWFNNDIGGALESATRSTRIRNVKNVYIDKNIYFIERYVKFYSLKLSSDLESRAIYFDPAAIDFSSFPIYSLVVLKAENASGRAGKVGGFEKIETIREPNGYETFYIFDRDE</sequence>
<dbReference type="Proteomes" id="UP000034831">
    <property type="component" value="Unassembled WGS sequence"/>
</dbReference>
<feature type="non-terminal residue" evidence="2">
    <location>
        <position position="1"/>
    </location>
</feature>
<name>A0A0G1TS71_9BACT</name>
<keyword evidence="1" id="KW-0472">Membrane</keyword>
<evidence type="ECO:0000256" key="1">
    <source>
        <dbReference type="SAM" id="Phobius"/>
    </source>
</evidence>
<gene>
    <name evidence="2" type="ORF">UX67_C0020G0008</name>
</gene>
<protein>
    <recommendedName>
        <fullName evidence="4">Glycosyltransferase RgtA/B/C/D-like domain-containing protein</fullName>
    </recommendedName>
</protein>
<dbReference type="AlphaFoldDB" id="A0A0G1TS71"/>
<dbReference type="EMBL" id="LCNC01000020">
    <property type="protein sequence ID" value="KKU48210.1"/>
    <property type="molecule type" value="Genomic_DNA"/>
</dbReference>
<reference evidence="2 3" key="1">
    <citation type="journal article" date="2015" name="Nature">
        <title>rRNA introns, odd ribosomes, and small enigmatic genomes across a large radiation of phyla.</title>
        <authorList>
            <person name="Brown C.T."/>
            <person name="Hug L.A."/>
            <person name="Thomas B.C."/>
            <person name="Sharon I."/>
            <person name="Castelle C.J."/>
            <person name="Singh A."/>
            <person name="Wilkins M.J."/>
            <person name="Williams K.H."/>
            <person name="Banfield J.F."/>
        </authorList>
    </citation>
    <scope>NUCLEOTIDE SEQUENCE [LARGE SCALE GENOMIC DNA]</scope>
</reference>
<evidence type="ECO:0008006" key="4">
    <source>
        <dbReference type="Google" id="ProtNLM"/>
    </source>
</evidence>
<accession>A0A0G1TS71</accession>
<keyword evidence="1" id="KW-1133">Transmembrane helix</keyword>
<feature type="transmembrane region" description="Helical" evidence="1">
    <location>
        <begin position="33"/>
        <end position="54"/>
    </location>
</feature>